<protein>
    <submittedName>
        <fullName evidence="2">SnoaL-like domain protein</fullName>
    </submittedName>
</protein>
<dbReference type="SUPFAM" id="SSF54427">
    <property type="entry name" value="NTF2-like"/>
    <property type="match status" value="1"/>
</dbReference>
<dbReference type="InterPro" id="IPR032710">
    <property type="entry name" value="NTF2-like_dom_sf"/>
</dbReference>
<feature type="domain" description="SnoaL-like" evidence="1">
    <location>
        <begin position="12"/>
        <end position="74"/>
    </location>
</feature>
<dbReference type="EMBL" id="JAOB01000069">
    <property type="protein sequence ID" value="EUA23081.1"/>
    <property type="molecule type" value="Genomic_DNA"/>
</dbReference>
<dbReference type="AlphaFoldDB" id="X7ZVL6"/>
<dbReference type="Pfam" id="PF13577">
    <property type="entry name" value="SnoaL_4"/>
    <property type="match status" value="1"/>
</dbReference>
<dbReference type="Gene3D" id="3.10.450.50">
    <property type="match status" value="1"/>
</dbReference>
<gene>
    <name evidence="2" type="ORF">I553_5394</name>
</gene>
<comment type="caution">
    <text evidence="2">The sequence shown here is derived from an EMBL/GenBank/DDBJ whole genome shotgun (WGS) entry which is preliminary data.</text>
</comment>
<organism evidence="2">
    <name type="scientific">Mycobacterium xenopi 4042</name>
    <dbReference type="NCBI Taxonomy" id="1299334"/>
    <lineage>
        <taxon>Bacteria</taxon>
        <taxon>Bacillati</taxon>
        <taxon>Actinomycetota</taxon>
        <taxon>Actinomycetes</taxon>
        <taxon>Mycobacteriales</taxon>
        <taxon>Mycobacteriaceae</taxon>
        <taxon>Mycobacterium</taxon>
    </lineage>
</organism>
<reference evidence="2" key="1">
    <citation type="submission" date="2014-01" db="EMBL/GenBank/DDBJ databases">
        <authorList>
            <person name="Brown-Elliot B."/>
            <person name="Wallace R."/>
            <person name="Lenaerts A."/>
            <person name="Ordway D."/>
            <person name="DeGroote M.A."/>
            <person name="Parker T."/>
            <person name="Sizemore C."/>
            <person name="Tallon L.J."/>
            <person name="Sadzewicz L.K."/>
            <person name="Sengamalay N."/>
            <person name="Fraser C.M."/>
            <person name="Hine E."/>
            <person name="Shefchek K.A."/>
            <person name="Das S.P."/>
            <person name="Tettelin H."/>
        </authorList>
    </citation>
    <scope>NUCLEOTIDE SEQUENCE [LARGE SCALE GENOMIC DNA]</scope>
    <source>
        <strain evidence="2">4042</strain>
    </source>
</reference>
<proteinExistence type="predicted"/>
<accession>X7ZVL6</accession>
<sequence>MVGCLGGPVRITSVHHGHTPEIALTSDTTARGIWAMEDSLWWTNGDHEEHVQGYAHYHEEYRKVDGRWCISARRLTRLRVETTPGFTSFLRNRL</sequence>
<evidence type="ECO:0000313" key="2">
    <source>
        <dbReference type="EMBL" id="EUA23081.1"/>
    </source>
</evidence>
<name>X7ZVL6_MYCXE</name>
<dbReference type="InterPro" id="IPR037401">
    <property type="entry name" value="SnoaL-like"/>
</dbReference>
<evidence type="ECO:0000259" key="1">
    <source>
        <dbReference type="Pfam" id="PF13577"/>
    </source>
</evidence>
<dbReference type="PATRIC" id="fig|1299334.3.peg.7347"/>